<evidence type="ECO:0000256" key="3">
    <source>
        <dbReference type="ARBA" id="ARBA00022729"/>
    </source>
</evidence>
<evidence type="ECO:0000256" key="1">
    <source>
        <dbReference type="ARBA" id="ARBA00004418"/>
    </source>
</evidence>
<dbReference type="InterPro" id="IPR039424">
    <property type="entry name" value="SBP_5"/>
</dbReference>
<comment type="similarity">
    <text evidence="2">Belongs to the bacterial solute-binding protein 5 family.</text>
</comment>
<dbReference type="OrthoDB" id="7233744at2"/>
<evidence type="ECO:0000313" key="6">
    <source>
        <dbReference type="Proteomes" id="UP000054844"/>
    </source>
</evidence>
<keyword evidence="3" id="KW-0732">Signal</keyword>
<evidence type="ECO:0000259" key="4">
    <source>
        <dbReference type="Pfam" id="PF00496"/>
    </source>
</evidence>
<dbReference type="GO" id="GO:0030288">
    <property type="term" value="C:outer membrane-bounded periplasmic space"/>
    <property type="evidence" value="ECO:0007669"/>
    <property type="project" value="UniProtKB-ARBA"/>
</dbReference>
<gene>
    <name evidence="5" type="ORF">APZ41_005460</name>
</gene>
<dbReference type="PANTHER" id="PTHR30290:SF38">
    <property type="entry name" value="D,D-DIPEPTIDE-BINDING PERIPLASMIC PROTEIN DDPA-RELATED"/>
    <property type="match status" value="1"/>
</dbReference>
<reference evidence="5" key="1">
    <citation type="submission" date="2016-12" db="EMBL/GenBank/DDBJ databases">
        <title>Draft genome sequence of Roseomonas mucosa strain AU37, isolated from a peripheral intravenous catheter.</title>
        <authorList>
            <person name="Choudhury M.A."/>
            <person name="Sidjabat H.E."/>
            <person name="Wailan A.M."/>
            <person name="Zhang L."/>
            <person name="Marsh N.M."/>
            <person name="Rickard C.M."/>
            <person name="Davies M."/>
            <person name="Mcmillan D.J."/>
        </authorList>
    </citation>
    <scope>NUCLEOTIDE SEQUENCE [LARGE SCALE GENOMIC DNA]</scope>
    <source>
        <strain evidence="5">AU37</strain>
    </source>
</reference>
<comment type="caution">
    <text evidence="5">The sequence shown here is derived from an EMBL/GenBank/DDBJ whole genome shotgun (WGS) entry which is preliminary data.</text>
</comment>
<protein>
    <submittedName>
        <fullName evidence="5">ABC transporter substrate-binding protein</fullName>
    </submittedName>
</protein>
<dbReference type="InterPro" id="IPR030678">
    <property type="entry name" value="Peptide/Ni-bd"/>
</dbReference>
<dbReference type="Gene3D" id="3.40.190.10">
    <property type="entry name" value="Periplasmic binding protein-like II"/>
    <property type="match status" value="1"/>
</dbReference>
<evidence type="ECO:0000256" key="2">
    <source>
        <dbReference type="ARBA" id="ARBA00005695"/>
    </source>
</evidence>
<name>A0A1S8D8N0_9PROT</name>
<dbReference type="PANTHER" id="PTHR30290">
    <property type="entry name" value="PERIPLASMIC BINDING COMPONENT OF ABC TRANSPORTER"/>
    <property type="match status" value="1"/>
</dbReference>
<dbReference type="GO" id="GO:0043190">
    <property type="term" value="C:ATP-binding cassette (ABC) transporter complex"/>
    <property type="evidence" value="ECO:0007669"/>
    <property type="project" value="InterPro"/>
</dbReference>
<dbReference type="GO" id="GO:1904680">
    <property type="term" value="F:peptide transmembrane transporter activity"/>
    <property type="evidence" value="ECO:0007669"/>
    <property type="project" value="TreeGrafter"/>
</dbReference>
<dbReference type="GO" id="GO:0015833">
    <property type="term" value="P:peptide transport"/>
    <property type="evidence" value="ECO:0007669"/>
    <property type="project" value="TreeGrafter"/>
</dbReference>
<dbReference type="STRING" id="207340.APZ41_005460"/>
<dbReference type="PIRSF" id="PIRSF002741">
    <property type="entry name" value="MppA"/>
    <property type="match status" value="1"/>
</dbReference>
<comment type="subcellular location">
    <subcellularLocation>
        <location evidence="1">Periplasm</location>
    </subcellularLocation>
</comment>
<dbReference type="RefSeq" id="WP_075821349.1">
    <property type="nucleotide sequence ID" value="NZ_CP025189.1"/>
</dbReference>
<organism evidence="5 6">
    <name type="scientific">Roseomonas mucosa</name>
    <dbReference type="NCBI Taxonomy" id="207340"/>
    <lineage>
        <taxon>Bacteria</taxon>
        <taxon>Pseudomonadati</taxon>
        <taxon>Pseudomonadota</taxon>
        <taxon>Alphaproteobacteria</taxon>
        <taxon>Acetobacterales</taxon>
        <taxon>Roseomonadaceae</taxon>
        <taxon>Roseomonas</taxon>
    </lineage>
</organism>
<dbReference type="Proteomes" id="UP000054844">
    <property type="component" value="Unassembled WGS sequence"/>
</dbReference>
<dbReference type="Gene3D" id="3.10.105.10">
    <property type="entry name" value="Dipeptide-binding Protein, Domain 3"/>
    <property type="match status" value="1"/>
</dbReference>
<evidence type="ECO:0000313" key="5">
    <source>
        <dbReference type="EMBL" id="ONH84259.1"/>
    </source>
</evidence>
<dbReference type="CDD" id="cd08502">
    <property type="entry name" value="PBP2_NikA_DppA_OppA_like_16"/>
    <property type="match status" value="1"/>
</dbReference>
<accession>A0A1S8D8N0</accession>
<feature type="domain" description="Solute-binding protein family 5" evidence="4">
    <location>
        <begin position="91"/>
        <end position="470"/>
    </location>
</feature>
<dbReference type="InterPro" id="IPR000914">
    <property type="entry name" value="SBP_5_dom"/>
</dbReference>
<dbReference type="SUPFAM" id="SSF53850">
    <property type="entry name" value="Periplasmic binding protein-like II"/>
    <property type="match status" value="1"/>
</dbReference>
<proteinExistence type="inferred from homology"/>
<dbReference type="EMBL" id="LLWF02000010">
    <property type="protein sequence ID" value="ONH84259.1"/>
    <property type="molecule type" value="Genomic_DNA"/>
</dbReference>
<dbReference type="AlphaFoldDB" id="A0A1S8D8N0"/>
<dbReference type="Gene3D" id="3.90.76.10">
    <property type="entry name" value="Dipeptide-binding Protein, Domain 1"/>
    <property type="match status" value="1"/>
</dbReference>
<sequence>MFRRDLLAGVALAGMASALPKNGHAQAGRPAPAAPAAAPGAAAPAAAPRVLKFIPQADLAVVDPIVTTAYVTRHHGFLVWDTLYGYDEDYKPQPQMAEGHKVEEDGRRVTITLRDGLKFHDGQPVKAVDCVTSIRRWAARDALGQALMAVTEELSAPDEKTILFRLKKPFPLLFDALGKPSTPICFIMPERIAKTDPATPVKEVIGSGPFQWVPEERVPGSKIVYKRFEGYVPRKDGTPNWTVGPKLAHFDRIEWTVMPDAATASNALTNGEMDWWEQPTADLQPVLRKDRNIVVEIPDPTGLVAICRFNHLHPPFNNPAIRRALLGAVNQADYMSAVIGDDRSLWRDNVGFFPPDTPMASDVGMEALTSPRDYDKVKADLKAAGYKGEKITLIAASDFPSLNALAQVGADMFKKAGMEVEFISTDWGSVVQRRASREAPSKGGWSIFFTFWAGLDMFNPAVSQSLRGNGEKAWFGWPTAPKLEELRAAWLEAPDLEAQKKLAAEVQKQAFEDVPYLPLGQYFQATAYRRTLSGVLKGMPLFWNVQRTA</sequence>
<keyword evidence="6" id="KW-1185">Reference proteome</keyword>
<dbReference type="Pfam" id="PF00496">
    <property type="entry name" value="SBP_bac_5"/>
    <property type="match status" value="1"/>
</dbReference>